<reference evidence="2 3" key="1">
    <citation type="submission" date="2019-06" db="EMBL/GenBank/DDBJ databases">
        <title>Flavibacter putida gen. nov., sp. nov., a novel marine bacterium of the family Flavobacteriaceae isolated from coastal seawater.</title>
        <authorList>
            <person name="Feng X."/>
        </authorList>
    </citation>
    <scope>NUCLEOTIDE SEQUENCE [LARGE SCALE GENOMIC DNA]</scope>
    <source>
        <strain evidence="2 3">PLHSN227</strain>
    </source>
</reference>
<keyword evidence="1" id="KW-0812">Transmembrane</keyword>
<accession>A0A507ZTC3</accession>
<dbReference type="OrthoDB" id="1442362at2"/>
<feature type="transmembrane region" description="Helical" evidence="1">
    <location>
        <begin position="12"/>
        <end position="34"/>
    </location>
</feature>
<evidence type="ECO:0000313" key="2">
    <source>
        <dbReference type="EMBL" id="TQD40659.1"/>
    </source>
</evidence>
<keyword evidence="1" id="KW-1133">Transmembrane helix</keyword>
<comment type="caution">
    <text evidence="2">The sequence shown here is derived from an EMBL/GenBank/DDBJ whole genome shotgun (WGS) entry which is preliminary data.</text>
</comment>
<dbReference type="RefSeq" id="WP_141420390.1">
    <property type="nucleotide sequence ID" value="NZ_VIAR01000001.1"/>
</dbReference>
<protein>
    <submittedName>
        <fullName evidence="2">Uncharacterized protein</fullName>
    </submittedName>
</protein>
<evidence type="ECO:0000256" key="1">
    <source>
        <dbReference type="SAM" id="Phobius"/>
    </source>
</evidence>
<gene>
    <name evidence="2" type="ORF">FKR84_01375</name>
</gene>
<dbReference type="AlphaFoldDB" id="A0A507ZTC3"/>
<organism evidence="2 3">
    <name type="scientific">Haloflavibacter putidus</name>
    <dbReference type="NCBI Taxonomy" id="2576776"/>
    <lineage>
        <taxon>Bacteria</taxon>
        <taxon>Pseudomonadati</taxon>
        <taxon>Bacteroidota</taxon>
        <taxon>Flavobacteriia</taxon>
        <taxon>Flavobacteriales</taxon>
        <taxon>Flavobacteriaceae</taxon>
        <taxon>Haloflavibacter</taxon>
    </lineage>
</organism>
<proteinExistence type="predicted"/>
<evidence type="ECO:0000313" key="3">
    <source>
        <dbReference type="Proteomes" id="UP000317169"/>
    </source>
</evidence>
<dbReference type="Proteomes" id="UP000317169">
    <property type="component" value="Unassembled WGS sequence"/>
</dbReference>
<sequence length="133" mass="15710">MAKELSIRYKNTLRHLLFLLLGFIGLIIGLVTYYITANFLYFYLVIFANLLIVYVLFKSQTRKNKVVYDAVFVKYRINEQPTERIKIGQINNLKRIDKGIKVQIASDWKEINLRDYSKESVDKFYALLASFLK</sequence>
<keyword evidence="1" id="KW-0472">Membrane</keyword>
<keyword evidence="3" id="KW-1185">Reference proteome</keyword>
<dbReference type="EMBL" id="VIAR01000001">
    <property type="protein sequence ID" value="TQD40659.1"/>
    <property type="molecule type" value="Genomic_DNA"/>
</dbReference>
<name>A0A507ZTC3_9FLAO</name>
<feature type="transmembrane region" description="Helical" evidence="1">
    <location>
        <begin position="40"/>
        <end position="57"/>
    </location>
</feature>